<proteinExistence type="predicted"/>
<keyword evidence="1" id="KW-0614">Plasmid</keyword>
<evidence type="ECO:0000313" key="1">
    <source>
        <dbReference type="EMBL" id="AXE28294.1"/>
    </source>
</evidence>
<accession>A0A344UBM3</accession>
<evidence type="ECO:0000313" key="2">
    <source>
        <dbReference type="Proteomes" id="UP000252004"/>
    </source>
</evidence>
<gene>
    <name evidence="1" type="ORF">C0216_33110</name>
</gene>
<name>A0A344UBM3_9ACTN</name>
<protein>
    <submittedName>
        <fullName evidence="1">Uncharacterized protein</fullName>
    </submittedName>
</protein>
<dbReference type="EMBL" id="CP030864">
    <property type="protein sequence ID" value="AXE28294.1"/>
    <property type="molecule type" value="Genomic_DNA"/>
</dbReference>
<dbReference type="KEGG" id="sgz:C0216_33110"/>
<sequence length="74" mass="7436">MGFHLCSTCGRPVFDNCASFMVELPDGGGVAMVGPACADGSMLRVCQQLAADGAPPVDPALLTGLEQLRGALAG</sequence>
<dbReference type="Proteomes" id="UP000252004">
    <property type="component" value="Plasmid unnamed2"/>
</dbReference>
<geneLocation type="plasmid" evidence="1 2">
    <name>unnamed2</name>
</geneLocation>
<organism evidence="1 2">
    <name type="scientific">Streptomyces globosus</name>
    <dbReference type="NCBI Taxonomy" id="68209"/>
    <lineage>
        <taxon>Bacteria</taxon>
        <taxon>Bacillati</taxon>
        <taxon>Actinomycetota</taxon>
        <taxon>Actinomycetes</taxon>
        <taxon>Kitasatosporales</taxon>
        <taxon>Streptomycetaceae</taxon>
        <taxon>Streptomyces</taxon>
    </lineage>
</organism>
<keyword evidence="2" id="KW-1185">Reference proteome</keyword>
<reference evidence="1 2" key="1">
    <citation type="submission" date="2018-01" db="EMBL/GenBank/DDBJ databases">
        <title>Draft genome Sequence of streptomyces globosus LZH-48.</title>
        <authorList>
            <person name="Ran K."/>
            <person name="Li Z."/>
            <person name="Wei S."/>
            <person name="Dong R."/>
        </authorList>
    </citation>
    <scope>NUCLEOTIDE SEQUENCE [LARGE SCALE GENOMIC DNA]</scope>
    <source>
        <strain evidence="1 2">LZH-48</strain>
        <plasmid evidence="1 2">unnamed2</plasmid>
    </source>
</reference>
<dbReference type="AlphaFoldDB" id="A0A344UBM3"/>